<evidence type="ECO:0000256" key="7">
    <source>
        <dbReference type="SAM" id="Phobius"/>
    </source>
</evidence>
<dbReference type="InterPro" id="IPR003439">
    <property type="entry name" value="ABC_transporter-like_ATP-bd"/>
</dbReference>
<feature type="transmembrane region" description="Helical" evidence="7">
    <location>
        <begin position="173"/>
        <end position="194"/>
    </location>
</feature>
<dbReference type="InterPro" id="IPR005074">
    <property type="entry name" value="Peptidase_C39"/>
</dbReference>
<dbReference type="SUPFAM" id="SSF52540">
    <property type="entry name" value="P-loop containing nucleoside triphosphate hydrolases"/>
    <property type="match status" value="1"/>
</dbReference>
<name>A0A5R9IPK1_9GAMM</name>
<dbReference type="RefSeq" id="WP_138318077.1">
    <property type="nucleotide sequence ID" value="NZ_VCBC01000002.1"/>
</dbReference>
<dbReference type="Pfam" id="PF00664">
    <property type="entry name" value="ABC_membrane"/>
    <property type="match status" value="1"/>
</dbReference>
<dbReference type="Gene3D" id="1.20.1560.10">
    <property type="entry name" value="ABC transporter type 1, transmembrane domain"/>
    <property type="match status" value="1"/>
</dbReference>
<dbReference type="PROSITE" id="PS00211">
    <property type="entry name" value="ABC_TRANSPORTER_1"/>
    <property type="match status" value="1"/>
</dbReference>
<reference evidence="11 12" key="1">
    <citation type="submission" date="2019-05" db="EMBL/GenBank/DDBJ databases">
        <title>Genome sequences of Thalassotalea litorea 1K03283.</title>
        <authorList>
            <person name="Zhang D."/>
        </authorList>
    </citation>
    <scope>NUCLEOTIDE SEQUENCE [LARGE SCALE GENOMIC DNA]</scope>
    <source>
        <strain evidence="11 12">MCCC 1K03283</strain>
    </source>
</reference>
<evidence type="ECO:0000313" key="12">
    <source>
        <dbReference type="Proteomes" id="UP000307790"/>
    </source>
</evidence>
<dbReference type="PANTHER" id="PTHR24221">
    <property type="entry name" value="ATP-BINDING CASSETTE SUB-FAMILY B"/>
    <property type="match status" value="1"/>
</dbReference>
<dbReference type="InterPro" id="IPR036640">
    <property type="entry name" value="ABC1_TM_sf"/>
</dbReference>
<comment type="subcellular location">
    <subcellularLocation>
        <location evidence="1">Cell membrane</location>
        <topology evidence="1">Multi-pass membrane protein</topology>
    </subcellularLocation>
</comment>
<dbReference type="InterPro" id="IPR027417">
    <property type="entry name" value="P-loop_NTPase"/>
</dbReference>
<dbReference type="GO" id="GO:0006508">
    <property type="term" value="P:proteolysis"/>
    <property type="evidence" value="ECO:0007669"/>
    <property type="project" value="InterPro"/>
</dbReference>
<keyword evidence="12" id="KW-1185">Reference proteome</keyword>
<feature type="domain" description="ABC transporter" evidence="8">
    <location>
        <begin position="488"/>
        <end position="716"/>
    </location>
</feature>
<feature type="transmembrane region" description="Helical" evidence="7">
    <location>
        <begin position="16"/>
        <end position="37"/>
    </location>
</feature>
<protein>
    <submittedName>
        <fullName evidence="11">Peptidase domain-containing ABC transporter</fullName>
    </submittedName>
</protein>
<gene>
    <name evidence="11" type="ORF">FE810_00515</name>
</gene>
<evidence type="ECO:0000256" key="6">
    <source>
        <dbReference type="ARBA" id="ARBA00023136"/>
    </source>
</evidence>
<dbReference type="PROSITE" id="PS50990">
    <property type="entry name" value="PEPTIDASE_C39"/>
    <property type="match status" value="1"/>
</dbReference>
<dbReference type="InterPro" id="IPR011527">
    <property type="entry name" value="ABC1_TM_dom"/>
</dbReference>
<evidence type="ECO:0000256" key="5">
    <source>
        <dbReference type="ARBA" id="ARBA00022989"/>
    </source>
</evidence>
<feature type="transmembrane region" description="Helical" evidence="7">
    <location>
        <begin position="209"/>
        <end position="229"/>
    </location>
</feature>
<proteinExistence type="predicted"/>
<evidence type="ECO:0000259" key="8">
    <source>
        <dbReference type="PROSITE" id="PS50893"/>
    </source>
</evidence>
<dbReference type="PROSITE" id="PS50893">
    <property type="entry name" value="ABC_TRANSPORTER_2"/>
    <property type="match status" value="1"/>
</dbReference>
<keyword evidence="2 7" id="KW-0812">Transmembrane</keyword>
<feature type="transmembrane region" description="Helical" evidence="7">
    <location>
        <begin position="312"/>
        <end position="330"/>
    </location>
</feature>
<dbReference type="SMART" id="SM00382">
    <property type="entry name" value="AAA"/>
    <property type="match status" value="1"/>
</dbReference>
<dbReference type="GO" id="GO:0034040">
    <property type="term" value="F:ATPase-coupled lipid transmembrane transporter activity"/>
    <property type="evidence" value="ECO:0007669"/>
    <property type="project" value="TreeGrafter"/>
</dbReference>
<evidence type="ECO:0000256" key="2">
    <source>
        <dbReference type="ARBA" id="ARBA00022692"/>
    </source>
</evidence>
<dbReference type="PANTHER" id="PTHR24221:SF606">
    <property type="entry name" value="COLICIN V SECRETION-PROCESSING ATP-BINDING PROTEIN"/>
    <property type="match status" value="1"/>
</dbReference>
<dbReference type="Gene3D" id="3.40.50.300">
    <property type="entry name" value="P-loop containing nucleotide triphosphate hydrolases"/>
    <property type="match status" value="1"/>
</dbReference>
<evidence type="ECO:0000259" key="10">
    <source>
        <dbReference type="PROSITE" id="PS50990"/>
    </source>
</evidence>
<keyword evidence="6 7" id="KW-0472">Membrane</keyword>
<dbReference type="Pfam" id="PF00005">
    <property type="entry name" value="ABC_tran"/>
    <property type="match status" value="1"/>
</dbReference>
<dbReference type="OrthoDB" id="9782586at2"/>
<dbReference type="EMBL" id="VCBC01000002">
    <property type="protein sequence ID" value="TLU67474.1"/>
    <property type="molecule type" value="Genomic_DNA"/>
</dbReference>
<evidence type="ECO:0000313" key="11">
    <source>
        <dbReference type="EMBL" id="TLU67474.1"/>
    </source>
</evidence>
<evidence type="ECO:0000259" key="9">
    <source>
        <dbReference type="PROSITE" id="PS50929"/>
    </source>
</evidence>
<dbReference type="GO" id="GO:0005886">
    <property type="term" value="C:plasma membrane"/>
    <property type="evidence" value="ECO:0007669"/>
    <property type="project" value="UniProtKB-SubCell"/>
</dbReference>
<dbReference type="InterPro" id="IPR017871">
    <property type="entry name" value="ABC_transporter-like_CS"/>
</dbReference>
<keyword evidence="5 7" id="KW-1133">Transmembrane helix</keyword>
<evidence type="ECO:0000256" key="3">
    <source>
        <dbReference type="ARBA" id="ARBA00022741"/>
    </source>
</evidence>
<feature type="transmembrane region" description="Helical" evidence="7">
    <location>
        <begin position="284"/>
        <end position="306"/>
    </location>
</feature>
<dbReference type="PROSITE" id="PS50929">
    <property type="entry name" value="ABC_TM1F"/>
    <property type="match status" value="1"/>
</dbReference>
<evidence type="ECO:0000256" key="1">
    <source>
        <dbReference type="ARBA" id="ARBA00004651"/>
    </source>
</evidence>
<keyword evidence="3" id="KW-0547">Nucleotide-binding</keyword>
<dbReference type="SUPFAM" id="SSF90123">
    <property type="entry name" value="ABC transporter transmembrane region"/>
    <property type="match status" value="1"/>
</dbReference>
<dbReference type="GO" id="GO:0016887">
    <property type="term" value="F:ATP hydrolysis activity"/>
    <property type="evidence" value="ECO:0007669"/>
    <property type="project" value="InterPro"/>
</dbReference>
<sequence>MTAAVLNFSFARKVPMILQTEIAECGLACIAMIASYFGHSLDMAAIRQRHSAGSSGMTLQQMIGLSEQLNLSCRALQCPLNDIRKLKLPCILHWDMNHFVVLTRVTQSGKKTLFYINDPGKGNCRLTLKEFEQHFTGICLELTPTANFVQKQEKSRLRFYQLWSKSAGVLPSMVKLILLSFLLQFCALLAPYYMQWVVDEVLVSFDQSLLMILGLGFALVVFLTCILNITRSWIILRLSSALNLQMGVNLMAHLLRLPMSFFEARHIGDLVSRFGSLAQIRERITTGFVTTLVDGILSLALLVMMFAYSVKLTFIVISVVALYSLIRFSLYRPLKRISEELIQSSAKEQSHFLETARGMQTVKLFAHESIRQDAWQNKYVDVINHEIRLGRLNIGFDTCNKLLFGLENVLVIFIAAGMVMSTTLTVGMLLAFIAYKNQFTARAMELIEQLIQFKMMRLHLDRIADIALHEEERNRQGERHLSAPKGELKLVNVSFSYQQSGKAVEPLLKNINLTVAAGESIAITGPSGVGKSTLMKIMLGLLQPTSGSVLHDGQDITQIGLLNYRRLIAGVLQDDTLLSGSIADNICFFDPNPNLLRIEQCARAASIHNEIAKMTMGYNSVIADMGTSLSGGQMQRILLARALYKQPVILFMDEATSHLDCTNEKLISEQFSLLKMTRVTIAHRQETLDWAETLYEINDGTLYRHSNVQTKITGNS</sequence>
<dbReference type="CDD" id="cd18567">
    <property type="entry name" value="ABC_6TM_CvaB_RaxB_like"/>
    <property type="match status" value="1"/>
</dbReference>
<dbReference type="InterPro" id="IPR003593">
    <property type="entry name" value="AAA+_ATPase"/>
</dbReference>
<dbReference type="InterPro" id="IPR039421">
    <property type="entry name" value="Type_1_exporter"/>
</dbReference>
<dbReference type="GO" id="GO:0008233">
    <property type="term" value="F:peptidase activity"/>
    <property type="evidence" value="ECO:0007669"/>
    <property type="project" value="InterPro"/>
</dbReference>
<comment type="caution">
    <text evidence="11">The sequence shown here is derived from an EMBL/GenBank/DDBJ whole genome shotgun (WGS) entry which is preliminary data.</text>
</comment>
<dbReference type="GO" id="GO:0140359">
    <property type="term" value="F:ABC-type transporter activity"/>
    <property type="evidence" value="ECO:0007669"/>
    <property type="project" value="InterPro"/>
</dbReference>
<keyword evidence="4" id="KW-0067">ATP-binding</keyword>
<dbReference type="GO" id="GO:0005524">
    <property type="term" value="F:ATP binding"/>
    <property type="evidence" value="ECO:0007669"/>
    <property type="project" value="UniProtKB-KW"/>
</dbReference>
<dbReference type="Pfam" id="PF03412">
    <property type="entry name" value="Peptidase_C39"/>
    <property type="match status" value="1"/>
</dbReference>
<feature type="domain" description="ABC transmembrane type-1" evidence="9">
    <location>
        <begin position="176"/>
        <end position="455"/>
    </location>
</feature>
<feature type="domain" description="Peptidase C39" evidence="10">
    <location>
        <begin position="19"/>
        <end position="142"/>
    </location>
</feature>
<accession>A0A5R9IPK1</accession>
<dbReference type="AlphaFoldDB" id="A0A5R9IPK1"/>
<dbReference type="Proteomes" id="UP000307790">
    <property type="component" value="Unassembled WGS sequence"/>
</dbReference>
<dbReference type="Gene3D" id="3.90.70.10">
    <property type="entry name" value="Cysteine proteinases"/>
    <property type="match status" value="1"/>
</dbReference>
<feature type="transmembrane region" description="Helical" evidence="7">
    <location>
        <begin position="410"/>
        <end position="435"/>
    </location>
</feature>
<evidence type="ECO:0000256" key="4">
    <source>
        <dbReference type="ARBA" id="ARBA00022840"/>
    </source>
</evidence>
<organism evidence="11 12">
    <name type="scientific">Thalassotalea litorea</name>
    <dbReference type="NCBI Taxonomy" id="2020715"/>
    <lineage>
        <taxon>Bacteria</taxon>
        <taxon>Pseudomonadati</taxon>
        <taxon>Pseudomonadota</taxon>
        <taxon>Gammaproteobacteria</taxon>
        <taxon>Alteromonadales</taxon>
        <taxon>Colwelliaceae</taxon>
        <taxon>Thalassotalea</taxon>
    </lineage>
</organism>